<evidence type="ECO:0008006" key="3">
    <source>
        <dbReference type="Google" id="ProtNLM"/>
    </source>
</evidence>
<keyword evidence="2" id="KW-1185">Reference proteome</keyword>
<name>A0ABY9TGV3_9GAMM</name>
<dbReference type="Gene3D" id="1.10.1200.10">
    <property type="entry name" value="ACP-like"/>
    <property type="match status" value="1"/>
</dbReference>
<sequence>MVDEKQFFSDMANILACPKEQINAKTKMLDLVDNSFTLVELIIEMQELYGISFGQIELKSVENVGQLQELFNID</sequence>
<accession>A0ABY9TGV3</accession>
<reference evidence="2" key="1">
    <citation type="submission" date="2023-09" db="EMBL/GenBank/DDBJ databases">
        <authorList>
            <person name="Li S."/>
            <person name="Li X."/>
            <person name="Zhang C."/>
            <person name="Zhao Z."/>
        </authorList>
    </citation>
    <scope>NUCLEOTIDE SEQUENCE [LARGE SCALE GENOMIC DNA]</scope>
    <source>
        <strain evidence="2">SQ345</strain>
    </source>
</reference>
<proteinExistence type="predicted"/>
<protein>
    <recommendedName>
        <fullName evidence="3">Acyl carrier protein</fullName>
    </recommendedName>
</protein>
<gene>
    <name evidence="1" type="ORF">RI845_13345</name>
</gene>
<evidence type="ECO:0000313" key="1">
    <source>
        <dbReference type="EMBL" id="WNC67498.1"/>
    </source>
</evidence>
<dbReference type="SUPFAM" id="SSF47336">
    <property type="entry name" value="ACP-like"/>
    <property type="match status" value="1"/>
</dbReference>
<dbReference type="Proteomes" id="UP001248581">
    <property type="component" value="Chromosome"/>
</dbReference>
<dbReference type="EMBL" id="CP134146">
    <property type="protein sequence ID" value="WNC67498.1"/>
    <property type="molecule type" value="Genomic_DNA"/>
</dbReference>
<organism evidence="1 2">
    <name type="scientific">Thalassotalea nanhaiensis</name>
    <dbReference type="NCBI Taxonomy" id="3065648"/>
    <lineage>
        <taxon>Bacteria</taxon>
        <taxon>Pseudomonadati</taxon>
        <taxon>Pseudomonadota</taxon>
        <taxon>Gammaproteobacteria</taxon>
        <taxon>Alteromonadales</taxon>
        <taxon>Colwelliaceae</taxon>
        <taxon>Thalassotalea</taxon>
    </lineage>
</organism>
<dbReference type="InterPro" id="IPR036736">
    <property type="entry name" value="ACP-like_sf"/>
</dbReference>
<dbReference type="RefSeq" id="WP_348386657.1">
    <property type="nucleotide sequence ID" value="NZ_CP134146.1"/>
</dbReference>
<evidence type="ECO:0000313" key="2">
    <source>
        <dbReference type="Proteomes" id="UP001248581"/>
    </source>
</evidence>